<evidence type="ECO:0000256" key="1">
    <source>
        <dbReference type="ARBA" id="ARBA00022723"/>
    </source>
</evidence>
<dbReference type="RefSeq" id="WP_055177414.1">
    <property type="nucleotide sequence ID" value="NZ_DAWDAH010000004.1"/>
</dbReference>
<comment type="caution">
    <text evidence="3">The sequence shown here is derived from an EMBL/GenBank/DDBJ whole genome shotgun (WGS) entry which is preliminary data.</text>
</comment>
<dbReference type="PROSITE" id="PS01091">
    <property type="entry name" value="TATD_3"/>
    <property type="match status" value="1"/>
</dbReference>
<accession>A0ABV1C038</accession>
<dbReference type="CDD" id="cd01310">
    <property type="entry name" value="TatD_DNAse"/>
    <property type="match status" value="1"/>
</dbReference>
<dbReference type="InterPro" id="IPR001130">
    <property type="entry name" value="TatD-like"/>
</dbReference>
<keyword evidence="4" id="KW-1185">Reference proteome</keyword>
<protein>
    <submittedName>
        <fullName evidence="3">TatD family hydrolase</fullName>
        <ecNumber evidence="3">3.1.-.-</ecNumber>
    </submittedName>
</protein>
<dbReference type="Gene3D" id="3.20.20.140">
    <property type="entry name" value="Metal-dependent hydrolases"/>
    <property type="match status" value="1"/>
</dbReference>
<dbReference type="PIRSF" id="PIRSF005902">
    <property type="entry name" value="DNase_TatD"/>
    <property type="match status" value="1"/>
</dbReference>
<dbReference type="PANTHER" id="PTHR46124">
    <property type="entry name" value="D-AMINOACYL-TRNA DEACYLASE"/>
    <property type="match status" value="1"/>
</dbReference>
<dbReference type="InterPro" id="IPR018228">
    <property type="entry name" value="DNase_TatD-rel_CS"/>
</dbReference>
<keyword evidence="1" id="KW-0479">Metal-binding</keyword>
<evidence type="ECO:0000313" key="3">
    <source>
        <dbReference type="EMBL" id="MEQ2380650.1"/>
    </source>
</evidence>
<gene>
    <name evidence="3" type="ORF">WMO14_12370</name>
</gene>
<keyword evidence="2 3" id="KW-0378">Hydrolase</keyword>
<dbReference type="EMBL" id="JBBMER010000011">
    <property type="protein sequence ID" value="MEQ2380650.1"/>
    <property type="molecule type" value="Genomic_DNA"/>
</dbReference>
<name>A0ABV1C038_9FIRM</name>
<dbReference type="InterPro" id="IPR015991">
    <property type="entry name" value="TatD/YcfH-like"/>
</dbReference>
<reference evidence="3 4" key="1">
    <citation type="submission" date="2024-03" db="EMBL/GenBank/DDBJ databases">
        <title>Human intestinal bacterial collection.</title>
        <authorList>
            <person name="Pauvert C."/>
            <person name="Hitch T.C.A."/>
            <person name="Clavel T."/>
        </authorList>
    </citation>
    <scope>NUCLEOTIDE SEQUENCE [LARGE SCALE GENOMIC DNA]</scope>
    <source>
        <strain evidence="3 4">CLA-AA-H255</strain>
    </source>
</reference>
<dbReference type="NCBIfam" id="TIGR00010">
    <property type="entry name" value="YchF/TatD family DNA exonuclease"/>
    <property type="match status" value="1"/>
</dbReference>
<dbReference type="Proteomes" id="UP001442364">
    <property type="component" value="Unassembled WGS sequence"/>
</dbReference>
<dbReference type="EC" id="3.1.-.-" evidence="3"/>
<evidence type="ECO:0000256" key="2">
    <source>
        <dbReference type="ARBA" id="ARBA00022801"/>
    </source>
</evidence>
<dbReference type="SUPFAM" id="SSF51556">
    <property type="entry name" value="Metallo-dependent hydrolases"/>
    <property type="match status" value="1"/>
</dbReference>
<dbReference type="Pfam" id="PF01026">
    <property type="entry name" value="TatD_DNase"/>
    <property type="match status" value="1"/>
</dbReference>
<dbReference type="InterPro" id="IPR032466">
    <property type="entry name" value="Metal_Hydrolase"/>
</dbReference>
<dbReference type="GO" id="GO:0016787">
    <property type="term" value="F:hydrolase activity"/>
    <property type="evidence" value="ECO:0007669"/>
    <property type="project" value="UniProtKB-KW"/>
</dbReference>
<proteinExistence type="predicted"/>
<organism evidence="3 4">
    <name type="scientific">[Lactobacillus] rogosae</name>
    <dbReference type="NCBI Taxonomy" id="706562"/>
    <lineage>
        <taxon>Bacteria</taxon>
        <taxon>Bacillati</taxon>
        <taxon>Bacillota</taxon>
        <taxon>Clostridia</taxon>
        <taxon>Lachnospirales</taxon>
        <taxon>Lachnospiraceae</taxon>
        <taxon>Lachnospira</taxon>
    </lineage>
</organism>
<sequence length="258" mass="29613">MRIFDTHAHYDDEAFDVDRDELLNKLLSTDIDTIVNVGASIEGCRKTLNLAKQYKNIYAAIGVHPDDYDKLNEDIISWLKEEALSNPKVVAIGEIGLDYYYDEPERAVQLKWFERQLQMAVEVNKPVIIHSREACADTINILKNGNADRIGGIIHCYSYTKESVKTFYDMNFYFGIGGVLTFKNARKLVEAAEVIPMERILLETDCPYLAPVPNRGKRNDSSNIRYVIEKLAEIKKMSYDEIVDITNNNARRLFFKEA</sequence>
<dbReference type="PANTHER" id="PTHR46124:SF2">
    <property type="entry name" value="D-AMINOACYL-TRNA DEACYLASE"/>
    <property type="match status" value="1"/>
</dbReference>
<evidence type="ECO:0000313" key="4">
    <source>
        <dbReference type="Proteomes" id="UP001442364"/>
    </source>
</evidence>